<evidence type="ECO:0000259" key="4">
    <source>
        <dbReference type="PROSITE" id="PS50043"/>
    </source>
</evidence>
<keyword evidence="2" id="KW-0238">DNA-binding</keyword>
<dbReference type="RefSeq" id="WP_345417168.1">
    <property type="nucleotide sequence ID" value="NZ_BAABGT010000032.1"/>
</dbReference>
<feature type="domain" description="HTH luxR-type" evidence="4">
    <location>
        <begin position="246"/>
        <end position="311"/>
    </location>
</feature>
<dbReference type="PANTHER" id="PTHR44688">
    <property type="entry name" value="DNA-BINDING TRANSCRIPTIONAL ACTIVATOR DEVR_DOSR"/>
    <property type="match status" value="1"/>
</dbReference>
<evidence type="ECO:0000256" key="2">
    <source>
        <dbReference type="ARBA" id="ARBA00023125"/>
    </source>
</evidence>
<dbReference type="InterPro" id="IPR036388">
    <property type="entry name" value="WH-like_DNA-bd_sf"/>
</dbReference>
<comment type="caution">
    <text evidence="5">The sequence shown here is derived from an EMBL/GenBank/DDBJ whole genome shotgun (WGS) entry which is preliminary data.</text>
</comment>
<dbReference type="PROSITE" id="PS00622">
    <property type="entry name" value="HTH_LUXR_1"/>
    <property type="match status" value="1"/>
</dbReference>
<dbReference type="Pfam" id="PF00196">
    <property type="entry name" value="GerE"/>
    <property type="match status" value="1"/>
</dbReference>
<evidence type="ECO:0000313" key="5">
    <source>
        <dbReference type="EMBL" id="GAA4546244.1"/>
    </source>
</evidence>
<accession>A0ABP8RRI6</accession>
<dbReference type="PANTHER" id="PTHR44688:SF16">
    <property type="entry name" value="DNA-BINDING TRANSCRIPTIONAL ACTIVATOR DEVR_DOSR"/>
    <property type="match status" value="1"/>
</dbReference>
<gene>
    <name evidence="5" type="ORF">GCM10023175_28010</name>
</gene>
<dbReference type="CDD" id="cd06170">
    <property type="entry name" value="LuxR_C_like"/>
    <property type="match status" value="1"/>
</dbReference>
<evidence type="ECO:0000313" key="6">
    <source>
        <dbReference type="Proteomes" id="UP001501598"/>
    </source>
</evidence>
<dbReference type="SMART" id="SM00421">
    <property type="entry name" value="HTH_LUXR"/>
    <property type="match status" value="1"/>
</dbReference>
<dbReference type="EMBL" id="BAABGT010000032">
    <property type="protein sequence ID" value="GAA4546244.1"/>
    <property type="molecule type" value="Genomic_DNA"/>
</dbReference>
<dbReference type="PRINTS" id="PR00038">
    <property type="entry name" value="HTHLUXR"/>
</dbReference>
<protein>
    <recommendedName>
        <fullName evidence="4">HTH luxR-type domain-containing protein</fullName>
    </recommendedName>
</protein>
<evidence type="ECO:0000256" key="3">
    <source>
        <dbReference type="ARBA" id="ARBA00023163"/>
    </source>
</evidence>
<keyword evidence="3" id="KW-0804">Transcription</keyword>
<evidence type="ECO:0000256" key="1">
    <source>
        <dbReference type="ARBA" id="ARBA00023015"/>
    </source>
</evidence>
<dbReference type="Gene3D" id="1.10.10.10">
    <property type="entry name" value="Winged helix-like DNA-binding domain superfamily/Winged helix DNA-binding domain"/>
    <property type="match status" value="1"/>
</dbReference>
<reference evidence="6" key="1">
    <citation type="journal article" date="2019" name="Int. J. Syst. Evol. Microbiol.">
        <title>The Global Catalogue of Microorganisms (GCM) 10K type strain sequencing project: providing services to taxonomists for standard genome sequencing and annotation.</title>
        <authorList>
            <consortium name="The Broad Institute Genomics Platform"/>
            <consortium name="The Broad Institute Genome Sequencing Center for Infectious Disease"/>
            <person name="Wu L."/>
            <person name="Ma J."/>
        </authorList>
    </citation>
    <scope>NUCLEOTIDE SEQUENCE [LARGE SCALE GENOMIC DNA]</scope>
    <source>
        <strain evidence="6">JCM 17906</strain>
    </source>
</reference>
<keyword evidence="1" id="KW-0805">Transcription regulation</keyword>
<dbReference type="Proteomes" id="UP001501598">
    <property type="component" value="Unassembled WGS sequence"/>
</dbReference>
<dbReference type="PROSITE" id="PS50043">
    <property type="entry name" value="HTH_LUXR_2"/>
    <property type="match status" value="1"/>
</dbReference>
<keyword evidence="6" id="KW-1185">Reference proteome</keyword>
<dbReference type="SUPFAM" id="SSF46894">
    <property type="entry name" value="C-terminal effector domain of the bipartite response regulators"/>
    <property type="match status" value="1"/>
</dbReference>
<dbReference type="InterPro" id="IPR000792">
    <property type="entry name" value="Tscrpt_reg_LuxR_C"/>
</dbReference>
<organism evidence="5 6">
    <name type="scientific">Pseudonocardia xishanensis</name>
    <dbReference type="NCBI Taxonomy" id="630995"/>
    <lineage>
        <taxon>Bacteria</taxon>
        <taxon>Bacillati</taxon>
        <taxon>Actinomycetota</taxon>
        <taxon>Actinomycetes</taxon>
        <taxon>Pseudonocardiales</taxon>
        <taxon>Pseudonocardiaceae</taxon>
        <taxon>Pseudonocardia</taxon>
    </lineage>
</organism>
<proteinExistence type="predicted"/>
<name>A0ABP8RRI6_9PSEU</name>
<dbReference type="InterPro" id="IPR016032">
    <property type="entry name" value="Sig_transdc_resp-reg_C-effctor"/>
</dbReference>
<dbReference type="SUPFAM" id="SSF55781">
    <property type="entry name" value="GAF domain-like"/>
    <property type="match status" value="1"/>
</dbReference>
<sequence>MTALAAAQELRSFLRRNGSRTPGSALAAAECLRSIVPSDCLALSVWDAGLGRHRTLASTYPTPLTGYLDEGMHTDPLFASVRAGGGPVRVRDLPVRERIGRIFDMIILPSGFRDGVTQCLFAADGRYVGMLNASSLDARHPDDDTVALLGLLAADLGAALDPVPPPPSLAARLGDGATEGLLVGPGGRVQPLSTRPRPELVAAGSPLAAELDRVHGPVRRLVVQGDAAIEVDLYRTDTGVVVLHREVQAPDGLTPRELQVLAGVAAGRSNGEIGADLGIGARTVATHVEHVLGKTGCRNRAAAAARAAGWGLSVETGG</sequence>